<keyword evidence="5" id="KW-0732">Signal</keyword>
<dbReference type="InterPro" id="IPR017871">
    <property type="entry name" value="ABC_transporter-like_CS"/>
</dbReference>
<comment type="subcellular location">
    <subcellularLocation>
        <location evidence="1">Membrane</location>
        <topology evidence="1">Multi-pass membrane protein</topology>
    </subcellularLocation>
</comment>
<keyword evidence="2" id="KW-0547">Nucleotide-binding</keyword>
<reference evidence="7" key="1">
    <citation type="submission" date="2022-07" db="EMBL/GenBank/DDBJ databases">
        <title>Taxonomy of Aspergillus series Nigri: significant species reduction supported by multi-species coalescent approaches.</title>
        <authorList>
            <person name="Bian C."/>
            <person name="Kusuya Y."/>
            <person name="Sklenar F."/>
            <person name="D'hooge E."/>
            <person name="Yaguchi T."/>
            <person name="Takahashi H."/>
            <person name="Hubka V."/>
        </authorList>
    </citation>
    <scope>NUCLEOTIDE SEQUENCE</scope>
    <source>
        <strain evidence="7">IFM 63604</strain>
    </source>
</reference>
<dbReference type="InterPro" id="IPR039421">
    <property type="entry name" value="Type_1_exporter"/>
</dbReference>
<dbReference type="InterPro" id="IPR003439">
    <property type="entry name" value="ABC_transporter-like_ATP-bd"/>
</dbReference>
<dbReference type="SUPFAM" id="SSF52540">
    <property type="entry name" value="P-loop containing nucleoside triphosphate hydrolases"/>
    <property type="match status" value="1"/>
</dbReference>
<evidence type="ECO:0000259" key="6">
    <source>
        <dbReference type="PROSITE" id="PS50893"/>
    </source>
</evidence>
<feature type="domain" description="ABC transporter" evidence="6">
    <location>
        <begin position="162"/>
        <end position="395"/>
    </location>
</feature>
<name>A0A9W6AA72_ASPNG</name>
<feature type="signal peptide" evidence="5">
    <location>
        <begin position="1"/>
        <end position="16"/>
    </location>
</feature>
<evidence type="ECO:0000256" key="5">
    <source>
        <dbReference type="SAM" id="SignalP"/>
    </source>
</evidence>
<evidence type="ECO:0000256" key="4">
    <source>
        <dbReference type="ARBA" id="ARBA00049740"/>
    </source>
</evidence>
<comment type="caution">
    <text evidence="7">The sequence shown here is derived from an EMBL/GenBank/DDBJ whole genome shotgun (WGS) entry which is preliminary data.</text>
</comment>
<dbReference type="PANTHER" id="PTHR43394">
    <property type="entry name" value="ATP-DEPENDENT PERMEASE MDL1, MITOCHONDRIAL"/>
    <property type="match status" value="1"/>
</dbReference>
<accession>A0A9W6AA72</accession>
<evidence type="ECO:0000313" key="7">
    <source>
        <dbReference type="EMBL" id="GLA55912.1"/>
    </source>
</evidence>
<dbReference type="GO" id="GO:0015421">
    <property type="term" value="F:ABC-type oligopeptide transporter activity"/>
    <property type="evidence" value="ECO:0007669"/>
    <property type="project" value="TreeGrafter"/>
</dbReference>
<dbReference type="GO" id="GO:0005524">
    <property type="term" value="F:ATP binding"/>
    <property type="evidence" value="ECO:0007669"/>
    <property type="project" value="UniProtKB-KW"/>
</dbReference>
<sequence length="396" mass="44071">MLITAFLWAAVWQVAAHGYDGPRKRYIAARDSCDRVLRGQVSSWELIVLSNRQPDEQARLCHVKNEEDRGLSYFNLYITCRELVLDAIIAFGRVLCLFAVSTEDMLLLAEHWTDLLASFTSVWHIVMAFRISLDAEIVSNALVNSTPRSSSGDFLAQCRGHISFDGVYFAYKEGVPALDGVTFRVHPGQAVAIVGGNGAGKTTILRLISQLIKHSRGYIQIDGHNTRDLNERSIRSHIGFVPQDPGLIHGLSIRDNLTYGLENDMNLEDIQGLCQQLGLDQHILRFPAGYDTLIGPGVDLSGGQRQLVALARVLLRGPPILLLDEPTSQLDNKAQDRVWQLLKAKGMTMLLTTHRISFLSDVNEILVLEEGRIIERGSHEETLGSSRHGLLRTSEE</sequence>
<dbReference type="EMBL" id="BRPB01000176">
    <property type="protein sequence ID" value="GLA55912.1"/>
    <property type="molecule type" value="Genomic_DNA"/>
</dbReference>
<evidence type="ECO:0000313" key="8">
    <source>
        <dbReference type="Proteomes" id="UP001144191"/>
    </source>
</evidence>
<dbReference type="AlphaFoldDB" id="A0A9W6AA72"/>
<dbReference type="SMART" id="SM00382">
    <property type="entry name" value="AAA"/>
    <property type="match status" value="1"/>
</dbReference>
<evidence type="ECO:0000256" key="2">
    <source>
        <dbReference type="ARBA" id="ARBA00022741"/>
    </source>
</evidence>
<proteinExistence type="predicted"/>
<dbReference type="InterPro" id="IPR027417">
    <property type="entry name" value="P-loop_NTPase"/>
</dbReference>
<organism evidence="7 8">
    <name type="scientific">Aspergillus niger</name>
    <dbReference type="NCBI Taxonomy" id="5061"/>
    <lineage>
        <taxon>Eukaryota</taxon>
        <taxon>Fungi</taxon>
        <taxon>Dikarya</taxon>
        <taxon>Ascomycota</taxon>
        <taxon>Pezizomycotina</taxon>
        <taxon>Eurotiomycetes</taxon>
        <taxon>Eurotiomycetidae</taxon>
        <taxon>Eurotiales</taxon>
        <taxon>Aspergillaceae</taxon>
        <taxon>Aspergillus</taxon>
        <taxon>Aspergillus subgen. Circumdati</taxon>
    </lineage>
</organism>
<evidence type="ECO:0000256" key="3">
    <source>
        <dbReference type="ARBA" id="ARBA00022840"/>
    </source>
</evidence>
<protein>
    <recommendedName>
        <fullName evidence="4">ABC multidrug transporter MDR2</fullName>
    </recommendedName>
</protein>
<dbReference type="PROSITE" id="PS50893">
    <property type="entry name" value="ABC_TRANSPORTER_2"/>
    <property type="match status" value="1"/>
</dbReference>
<dbReference type="GO" id="GO:0016020">
    <property type="term" value="C:membrane"/>
    <property type="evidence" value="ECO:0007669"/>
    <property type="project" value="UniProtKB-SubCell"/>
</dbReference>
<feature type="chain" id="PRO_5040921133" description="ABC multidrug transporter MDR2" evidence="5">
    <location>
        <begin position="17"/>
        <end position="396"/>
    </location>
</feature>
<dbReference type="PROSITE" id="PS00211">
    <property type="entry name" value="ABC_TRANSPORTER_1"/>
    <property type="match status" value="1"/>
</dbReference>
<dbReference type="InterPro" id="IPR003593">
    <property type="entry name" value="AAA+_ATPase"/>
</dbReference>
<evidence type="ECO:0000256" key="1">
    <source>
        <dbReference type="ARBA" id="ARBA00004141"/>
    </source>
</evidence>
<dbReference type="GO" id="GO:0016887">
    <property type="term" value="F:ATP hydrolysis activity"/>
    <property type="evidence" value="ECO:0007669"/>
    <property type="project" value="InterPro"/>
</dbReference>
<keyword evidence="3" id="KW-0067">ATP-binding</keyword>
<dbReference type="Proteomes" id="UP001144191">
    <property type="component" value="Unassembled WGS sequence"/>
</dbReference>
<dbReference type="Pfam" id="PF00005">
    <property type="entry name" value="ABC_tran"/>
    <property type="match status" value="1"/>
</dbReference>
<dbReference type="Gene3D" id="3.40.50.300">
    <property type="entry name" value="P-loop containing nucleotide triphosphate hydrolases"/>
    <property type="match status" value="1"/>
</dbReference>
<gene>
    <name evidence="7" type="ORF">AnigIFM63604_003131</name>
</gene>
<dbReference type="PANTHER" id="PTHR43394:SF1">
    <property type="entry name" value="ATP-BINDING CASSETTE SUB-FAMILY B MEMBER 10, MITOCHONDRIAL"/>
    <property type="match status" value="1"/>
</dbReference>